<reference evidence="2" key="1">
    <citation type="submission" date="2023-07" db="EMBL/GenBank/DDBJ databases">
        <title>The carbon used by Thiothrix.</title>
        <authorList>
            <person name="Chen L."/>
        </authorList>
    </citation>
    <scope>NUCLEOTIDE SEQUENCE [LARGE SCALE GENOMIC DNA]</scope>
</reference>
<dbReference type="Proteomes" id="UP001308005">
    <property type="component" value="Unassembled WGS sequence"/>
</dbReference>
<name>A0ABU6CYS4_9GAMM</name>
<proteinExistence type="predicted"/>
<evidence type="ECO:0000313" key="2">
    <source>
        <dbReference type="Proteomes" id="UP001308005"/>
    </source>
</evidence>
<sequence>MQRNHTNPTPPAGNPSSIDIATLVWKFEQLSPDDQEVVLLIITAAADKDLPRLRSIAETLPAEWKPIIYECFIQEVQP</sequence>
<protein>
    <submittedName>
        <fullName evidence="1">Uncharacterized protein</fullName>
    </submittedName>
</protein>
<reference evidence="1 2" key="2">
    <citation type="submission" date="2024-01" db="EMBL/GenBank/DDBJ databases">
        <authorList>
            <person name="Xie X."/>
        </authorList>
    </citation>
    <scope>NUCLEOTIDE SEQUENCE [LARGE SCALE GENOMIC DNA]</scope>
    <source>
        <strain evidence="1">SCUT-1</strain>
    </source>
</reference>
<dbReference type="EMBL" id="JAYMYJ010000118">
    <property type="protein sequence ID" value="MEB4591986.1"/>
    <property type="molecule type" value="Genomic_DNA"/>
</dbReference>
<comment type="caution">
    <text evidence="1">The sequence shown here is derived from an EMBL/GenBank/DDBJ whole genome shotgun (WGS) entry which is preliminary data.</text>
</comment>
<accession>A0ABU6CYS4</accession>
<gene>
    <name evidence="1" type="ORF">VSS37_13415</name>
</gene>
<organism evidence="1 2">
    <name type="scientific">Candidatus Thiothrix phosphatis</name>
    <dbReference type="NCBI Taxonomy" id="3112415"/>
    <lineage>
        <taxon>Bacteria</taxon>
        <taxon>Pseudomonadati</taxon>
        <taxon>Pseudomonadota</taxon>
        <taxon>Gammaproteobacteria</taxon>
        <taxon>Thiotrichales</taxon>
        <taxon>Thiotrichaceae</taxon>
        <taxon>Thiothrix</taxon>
    </lineage>
</organism>
<dbReference type="RefSeq" id="WP_324696003.1">
    <property type="nucleotide sequence ID" value="NZ_JAYMYJ010000118.1"/>
</dbReference>
<keyword evidence="2" id="KW-1185">Reference proteome</keyword>
<evidence type="ECO:0000313" key="1">
    <source>
        <dbReference type="EMBL" id="MEB4591986.1"/>
    </source>
</evidence>